<dbReference type="Proteomes" id="UP001279734">
    <property type="component" value="Unassembled WGS sequence"/>
</dbReference>
<dbReference type="PANTHER" id="PTHR24356">
    <property type="entry name" value="SERINE/THREONINE-PROTEIN KINASE"/>
    <property type="match status" value="1"/>
</dbReference>
<dbReference type="EMBL" id="BSYO01000013">
    <property type="protein sequence ID" value="GMH13909.1"/>
    <property type="molecule type" value="Genomic_DNA"/>
</dbReference>
<dbReference type="GO" id="GO:0035556">
    <property type="term" value="P:intracellular signal transduction"/>
    <property type="evidence" value="ECO:0007669"/>
    <property type="project" value="TreeGrafter"/>
</dbReference>
<gene>
    <name evidence="10" type="ORF">Nepgr_015750</name>
</gene>
<dbReference type="InterPro" id="IPR011009">
    <property type="entry name" value="Kinase-like_dom_sf"/>
</dbReference>
<evidence type="ECO:0000256" key="6">
    <source>
        <dbReference type="ARBA" id="ARBA00022840"/>
    </source>
</evidence>
<comment type="caution">
    <text evidence="10">The sequence shown here is derived from an EMBL/GenBank/DDBJ whole genome shotgun (WGS) entry which is preliminary data.</text>
</comment>
<evidence type="ECO:0000256" key="7">
    <source>
        <dbReference type="ARBA" id="ARBA00047899"/>
    </source>
</evidence>
<dbReference type="GO" id="GO:0005524">
    <property type="term" value="F:ATP binding"/>
    <property type="evidence" value="ECO:0007669"/>
    <property type="project" value="UniProtKB-KW"/>
</dbReference>
<evidence type="ECO:0000256" key="1">
    <source>
        <dbReference type="ARBA" id="ARBA00012513"/>
    </source>
</evidence>
<dbReference type="PANTHER" id="PTHR24356:SF1">
    <property type="entry name" value="SERINE_THREONINE-PROTEIN KINASE GREATWALL"/>
    <property type="match status" value="1"/>
</dbReference>
<comment type="catalytic activity">
    <reaction evidence="7">
        <text>L-threonyl-[protein] + ATP = O-phospho-L-threonyl-[protein] + ADP + H(+)</text>
        <dbReference type="Rhea" id="RHEA:46608"/>
        <dbReference type="Rhea" id="RHEA-COMP:11060"/>
        <dbReference type="Rhea" id="RHEA-COMP:11605"/>
        <dbReference type="ChEBI" id="CHEBI:15378"/>
        <dbReference type="ChEBI" id="CHEBI:30013"/>
        <dbReference type="ChEBI" id="CHEBI:30616"/>
        <dbReference type="ChEBI" id="CHEBI:61977"/>
        <dbReference type="ChEBI" id="CHEBI:456216"/>
        <dbReference type="EC" id="2.7.11.1"/>
    </reaction>
</comment>
<evidence type="ECO:0000256" key="3">
    <source>
        <dbReference type="ARBA" id="ARBA00022679"/>
    </source>
</evidence>
<accession>A0AAD3SNB7</accession>
<keyword evidence="2" id="KW-0723">Serine/threonine-protein kinase</keyword>
<protein>
    <recommendedName>
        <fullName evidence="1">non-specific serine/threonine protein kinase</fullName>
        <ecNumber evidence="1">2.7.11.1</ecNumber>
    </recommendedName>
</protein>
<evidence type="ECO:0000256" key="5">
    <source>
        <dbReference type="ARBA" id="ARBA00022777"/>
    </source>
</evidence>
<proteinExistence type="predicted"/>
<feature type="domain" description="Protein kinase" evidence="9">
    <location>
        <begin position="1"/>
        <end position="101"/>
    </location>
</feature>
<name>A0AAD3SNB7_NEPGR</name>
<dbReference type="GO" id="GO:0004674">
    <property type="term" value="F:protein serine/threonine kinase activity"/>
    <property type="evidence" value="ECO:0007669"/>
    <property type="project" value="UniProtKB-KW"/>
</dbReference>
<dbReference type="SUPFAM" id="SSF56112">
    <property type="entry name" value="Protein kinase-like (PK-like)"/>
    <property type="match status" value="1"/>
</dbReference>
<evidence type="ECO:0000256" key="4">
    <source>
        <dbReference type="ARBA" id="ARBA00022741"/>
    </source>
</evidence>
<keyword evidence="11" id="KW-1185">Reference proteome</keyword>
<keyword evidence="6" id="KW-0067">ATP-binding</keyword>
<reference evidence="10" key="1">
    <citation type="submission" date="2023-05" db="EMBL/GenBank/DDBJ databases">
        <title>Nepenthes gracilis genome sequencing.</title>
        <authorList>
            <person name="Fukushima K."/>
        </authorList>
    </citation>
    <scope>NUCLEOTIDE SEQUENCE</scope>
    <source>
        <strain evidence="10">SING2019-196</strain>
    </source>
</reference>
<comment type="catalytic activity">
    <reaction evidence="8">
        <text>L-seryl-[protein] + ATP = O-phospho-L-seryl-[protein] + ADP + H(+)</text>
        <dbReference type="Rhea" id="RHEA:17989"/>
        <dbReference type="Rhea" id="RHEA-COMP:9863"/>
        <dbReference type="Rhea" id="RHEA-COMP:11604"/>
        <dbReference type="ChEBI" id="CHEBI:15378"/>
        <dbReference type="ChEBI" id="CHEBI:29999"/>
        <dbReference type="ChEBI" id="CHEBI:30616"/>
        <dbReference type="ChEBI" id="CHEBI:83421"/>
        <dbReference type="ChEBI" id="CHEBI:456216"/>
        <dbReference type="EC" id="2.7.11.1"/>
    </reaction>
</comment>
<dbReference type="PROSITE" id="PS50011">
    <property type="entry name" value="PROTEIN_KINASE_DOM"/>
    <property type="match status" value="1"/>
</dbReference>
<dbReference type="EC" id="2.7.11.1" evidence="1"/>
<dbReference type="Gene3D" id="1.10.510.10">
    <property type="entry name" value="Transferase(Phosphotransferase) domain 1"/>
    <property type="match status" value="1"/>
</dbReference>
<dbReference type="AlphaFoldDB" id="A0AAD3SNB7"/>
<evidence type="ECO:0000256" key="8">
    <source>
        <dbReference type="ARBA" id="ARBA00048679"/>
    </source>
</evidence>
<keyword evidence="4" id="KW-0547">Nucleotide-binding</keyword>
<evidence type="ECO:0000313" key="11">
    <source>
        <dbReference type="Proteomes" id="UP001279734"/>
    </source>
</evidence>
<evidence type="ECO:0000256" key="2">
    <source>
        <dbReference type="ARBA" id="ARBA00022527"/>
    </source>
</evidence>
<keyword evidence="3" id="KW-0808">Transferase</keyword>
<dbReference type="InterPro" id="IPR000719">
    <property type="entry name" value="Prot_kinase_dom"/>
</dbReference>
<evidence type="ECO:0000259" key="9">
    <source>
        <dbReference type="PROSITE" id="PS50011"/>
    </source>
</evidence>
<evidence type="ECO:0000313" key="10">
    <source>
        <dbReference type="EMBL" id="GMH13909.1"/>
    </source>
</evidence>
<keyword evidence="5" id="KW-0418">Kinase</keyword>
<dbReference type="Pfam" id="PF00069">
    <property type="entry name" value="Pkinase"/>
    <property type="match status" value="1"/>
</dbReference>
<sequence length="101" mass="11268">MKYFNRGELYSLLRNLRCLDEDMARVYVSEVVLALEYLHSLNVVHRDVKPDDLLINLDGLSKVGLIINTNALSGPSTSDNAFLDGDTTDSATWHSSKQALL</sequence>
<dbReference type="InterPro" id="IPR050236">
    <property type="entry name" value="Ser_Thr_kinase_AGC"/>
</dbReference>
<organism evidence="10 11">
    <name type="scientific">Nepenthes gracilis</name>
    <name type="common">Slender pitcher plant</name>
    <dbReference type="NCBI Taxonomy" id="150966"/>
    <lineage>
        <taxon>Eukaryota</taxon>
        <taxon>Viridiplantae</taxon>
        <taxon>Streptophyta</taxon>
        <taxon>Embryophyta</taxon>
        <taxon>Tracheophyta</taxon>
        <taxon>Spermatophyta</taxon>
        <taxon>Magnoliopsida</taxon>
        <taxon>eudicotyledons</taxon>
        <taxon>Gunneridae</taxon>
        <taxon>Pentapetalae</taxon>
        <taxon>Caryophyllales</taxon>
        <taxon>Nepenthaceae</taxon>
        <taxon>Nepenthes</taxon>
    </lineage>
</organism>